<dbReference type="Proteomes" id="UP000034078">
    <property type="component" value="Unassembled WGS sequence"/>
</dbReference>
<name>A0A837IFF6_9BACT</name>
<accession>A0A837IFF6</accession>
<evidence type="ECO:0008006" key="3">
    <source>
        <dbReference type="Google" id="ProtNLM"/>
    </source>
</evidence>
<gene>
    <name evidence="1" type="ORF">UX01_C0002G0069</name>
</gene>
<evidence type="ECO:0000313" key="1">
    <source>
        <dbReference type="EMBL" id="KKU01103.1"/>
    </source>
</evidence>
<proteinExistence type="predicted"/>
<sequence>MIISSPTLEQILVLAKKHRIIAMGEMHGVRENPEIVQKVIDYLKKQYSIIVGFEYPQLLLDWLDKPFEELKNTSPANFLIQDGRFSIYHYDLLKNLVNTDVPVFGFDLNTNEQNKQMANTLDWRDSIMARNINQILSNIPENQKVLLVTGDMHFQTKTQNVMYPDNTGTLRPVKYIPTGEQINVDSILALHLRYLSGEFYNKKLKPMPKITMVKESSFRDKDDLLEIDIESAHTTITN</sequence>
<organism evidence="1 2">
    <name type="scientific">Candidatus Collierbacteria bacterium GW2011_GWB2_45_17</name>
    <dbReference type="NCBI Taxonomy" id="1618388"/>
    <lineage>
        <taxon>Bacteria</taxon>
        <taxon>Candidatus Collieribacteriota</taxon>
    </lineage>
</organism>
<dbReference type="AlphaFoldDB" id="A0A837IFF6"/>
<protein>
    <recommendedName>
        <fullName evidence="3">Haem-binding uptake Tiki superfamily ChaN domain-containing protein</fullName>
    </recommendedName>
</protein>
<dbReference type="EMBL" id="LCKO01000002">
    <property type="protein sequence ID" value="KKU01103.1"/>
    <property type="molecule type" value="Genomic_DNA"/>
</dbReference>
<comment type="caution">
    <text evidence="1">The sequence shown here is derived from an EMBL/GenBank/DDBJ whole genome shotgun (WGS) entry which is preliminary data.</text>
</comment>
<reference evidence="1 2" key="1">
    <citation type="journal article" date="2015" name="Nature">
        <title>rRNA introns, odd ribosomes, and small enigmatic genomes across a large radiation of phyla.</title>
        <authorList>
            <person name="Brown C.T."/>
            <person name="Hug L.A."/>
            <person name="Thomas B.C."/>
            <person name="Sharon I."/>
            <person name="Castelle C.J."/>
            <person name="Singh A."/>
            <person name="Wilkins M.J."/>
            <person name="Williams K.H."/>
            <person name="Banfield J.F."/>
        </authorList>
    </citation>
    <scope>NUCLEOTIDE SEQUENCE [LARGE SCALE GENOMIC DNA]</scope>
</reference>
<dbReference type="SUPFAM" id="SSF159501">
    <property type="entry name" value="EreA/ChaN-like"/>
    <property type="match status" value="1"/>
</dbReference>
<evidence type="ECO:0000313" key="2">
    <source>
        <dbReference type="Proteomes" id="UP000034078"/>
    </source>
</evidence>